<dbReference type="PIRSF" id="PIRSF010219">
    <property type="entry name" value="UCP010219"/>
    <property type="match status" value="1"/>
</dbReference>
<keyword evidence="1" id="KW-1133">Transmembrane helix</keyword>
<accession>A0A4Q9V3I6</accession>
<evidence type="ECO:0000313" key="3">
    <source>
        <dbReference type="Proteomes" id="UP000293036"/>
    </source>
</evidence>
<evidence type="ECO:0000313" key="2">
    <source>
        <dbReference type="EMBL" id="TBW23042.1"/>
    </source>
</evidence>
<gene>
    <name evidence="2" type="ORF">EZJ44_02830</name>
</gene>
<keyword evidence="3" id="KW-1185">Reference proteome</keyword>
<name>A0A4Q9V3I6_9ACTO</name>
<sequence length="212" mass="23670">MSAIAREEFDLLTAVGGVRGIVESVLPTAVFLILFVVLGDFKIPALVALVVCVLFVAVRLVQKIAVAPALSGLATMLISVLLAWKTGQASNIFVWGIVTNAAYFLVLLVSLLVRWPLFGVIISVVLGHDQGWRKDPTRTSLRRAYFAVTWIWLALFALRLLVTVPLFFMDYTEALGIAKIVLGLPLFALFAWYSWAYLKPFLDREKLRREQM</sequence>
<feature type="transmembrane region" description="Helical" evidence="1">
    <location>
        <begin position="29"/>
        <end position="57"/>
    </location>
</feature>
<evidence type="ECO:0000256" key="1">
    <source>
        <dbReference type="SAM" id="Phobius"/>
    </source>
</evidence>
<dbReference type="Proteomes" id="UP000293036">
    <property type="component" value="Unassembled WGS sequence"/>
</dbReference>
<reference evidence="2 3" key="1">
    <citation type="submission" date="2019-02" db="EMBL/GenBank/DDBJ databases">
        <title>Arcanobacterium bovis sp. nov., isolated from the milk of a cow with mastitis.</title>
        <authorList>
            <person name="Sammra O."/>
            <person name="Foster G."/>
            <person name="Hassan A."/>
            <person name="Alssahen M."/>
            <person name="Laemmler C."/>
            <person name="Borowiak M."/>
            <person name="Malorny B."/>
            <person name="Abdulmawjood A."/>
        </authorList>
    </citation>
    <scope>NUCLEOTIDE SEQUENCE [LARGE SCALE GENOMIC DNA]</scope>
    <source>
        <strain evidence="2 3">C605018/01/1</strain>
    </source>
</reference>
<proteinExistence type="predicted"/>
<comment type="caution">
    <text evidence="2">The sequence shown here is derived from an EMBL/GenBank/DDBJ whole genome shotgun (WGS) entry which is preliminary data.</text>
</comment>
<keyword evidence="1" id="KW-0812">Transmembrane</keyword>
<keyword evidence="1" id="KW-0472">Membrane</keyword>
<dbReference type="InterPro" id="IPR016566">
    <property type="entry name" value="UCP010219"/>
</dbReference>
<feature type="transmembrane region" description="Helical" evidence="1">
    <location>
        <begin position="147"/>
        <end position="168"/>
    </location>
</feature>
<feature type="transmembrane region" description="Helical" evidence="1">
    <location>
        <begin position="64"/>
        <end position="84"/>
    </location>
</feature>
<feature type="transmembrane region" description="Helical" evidence="1">
    <location>
        <begin position="174"/>
        <end position="198"/>
    </location>
</feature>
<protein>
    <submittedName>
        <fullName evidence="2">DUF3159 domain-containing protein</fullName>
    </submittedName>
</protein>
<dbReference type="AlphaFoldDB" id="A0A4Q9V3I6"/>
<dbReference type="Pfam" id="PF11361">
    <property type="entry name" value="DUF3159"/>
    <property type="match status" value="1"/>
</dbReference>
<dbReference type="OrthoDB" id="5244221at2"/>
<dbReference type="EMBL" id="SJDT01000002">
    <property type="protein sequence ID" value="TBW23042.1"/>
    <property type="molecule type" value="Genomic_DNA"/>
</dbReference>
<organism evidence="2 3">
    <name type="scientific">Arcanobacterium bovis</name>
    <dbReference type="NCBI Taxonomy" id="2529275"/>
    <lineage>
        <taxon>Bacteria</taxon>
        <taxon>Bacillati</taxon>
        <taxon>Actinomycetota</taxon>
        <taxon>Actinomycetes</taxon>
        <taxon>Actinomycetales</taxon>
        <taxon>Actinomycetaceae</taxon>
        <taxon>Arcanobacterium</taxon>
    </lineage>
</organism>